<evidence type="ECO:0000256" key="2">
    <source>
        <dbReference type="ARBA" id="ARBA00022723"/>
    </source>
</evidence>
<evidence type="ECO:0000256" key="4">
    <source>
        <dbReference type="SAM" id="SignalP"/>
    </source>
</evidence>
<keyword evidence="7" id="KW-1185">Reference proteome</keyword>
<dbReference type="GO" id="GO:0046872">
    <property type="term" value="F:metal ion binding"/>
    <property type="evidence" value="ECO:0007669"/>
    <property type="project" value="UniProtKB-KW"/>
</dbReference>
<dbReference type="AlphaFoldDB" id="A0A072P0P9"/>
<reference evidence="6 7" key="1">
    <citation type="submission" date="2013-03" db="EMBL/GenBank/DDBJ databases">
        <title>The Genome Sequence of Exophiala aquamarina CBS 119918.</title>
        <authorList>
            <consortium name="The Broad Institute Genomics Platform"/>
            <person name="Cuomo C."/>
            <person name="de Hoog S."/>
            <person name="Gorbushina A."/>
            <person name="Walker B."/>
            <person name="Young S.K."/>
            <person name="Zeng Q."/>
            <person name="Gargeya S."/>
            <person name="Fitzgerald M."/>
            <person name="Haas B."/>
            <person name="Abouelleil A."/>
            <person name="Allen A.W."/>
            <person name="Alvarado L."/>
            <person name="Arachchi H.M."/>
            <person name="Berlin A.M."/>
            <person name="Chapman S.B."/>
            <person name="Gainer-Dewar J."/>
            <person name="Goldberg J."/>
            <person name="Griggs A."/>
            <person name="Gujja S."/>
            <person name="Hansen M."/>
            <person name="Howarth C."/>
            <person name="Imamovic A."/>
            <person name="Ireland A."/>
            <person name="Larimer J."/>
            <person name="McCowan C."/>
            <person name="Murphy C."/>
            <person name="Pearson M."/>
            <person name="Poon T.W."/>
            <person name="Priest M."/>
            <person name="Roberts A."/>
            <person name="Saif S."/>
            <person name="Shea T."/>
            <person name="Sisk P."/>
            <person name="Sykes S."/>
            <person name="Wortman J."/>
            <person name="Nusbaum C."/>
            <person name="Birren B."/>
        </authorList>
    </citation>
    <scope>NUCLEOTIDE SEQUENCE [LARGE SCALE GENOMIC DNA]</scope>
    <source>
        <strain evidence="6 7">CBS 119918</strain>
    </source>
</reference>
<name>A0A072P0P9_9EURO</name>
<keyword evidence="2" id="KW-0479">Metal-binding</keyword>
<protein>
    <recommendedName>
        <fullName evidence="5">CENP-V/GFA domain-containing protein</fullName>
    </recommendedName>
</protein>
<comment type="similarity">
    <text evidence="1">Belongs to the Gfa family.</text>
</comment>
<dbReference type="VEuPathDB" id="FungiDB:A1O9_10386"/>
<keyword evidence="4" id="KW-0732">Signal</keyword>
<dbReference type="GO" id="GO:0016846">
    <property type="term" value="F:carbon-sulfur lyase activity"/>
    <property type="evidence" value="ECO:0007669"/>
    <property type="project" value="InterPro"/>
</dbReference>
<evidence type="ECO:0000256" key="1">
    <source>
        <dbReference type="ARBA" id="ARBA00005495"/>
    </source>
</evidence>
<evidence type="ECO:0000313" key="7">
    <source>
        <dbReference type="Proteomes" id="UP000027920"/>
    </source>
</evidence>
<accession>A0A072P0P9</accession>
<dbReference type="Proteomes" id="UP000027920">
    <property type="component" value="Unassembled WGS sequence"/>
</dbReference>
<proteinExistence type="inferred from homology"/>
<sequence length="137" mass="15156">MCRKFTGALLSFDLLIHPSQLADDITKSPTYREFKSSEAATRSFCSNCGSSLAWRVDGMDDMMVIFLGTIDEEFLIGNKIEGSEQETDLGIKFDRQGGFSKGLCKPNMGNLFWNNAIAGITDHDLGGTKFLQAFPEQ</sequence>
<gene>
    <name evidence="6" type="ORF">A1O9_10386</name>
</gene>
<dbReference type="RefSeq" id="XP_013256001.1">
    <property type="nucleotide sequence ID" value="XM_013400547.1"/>
</dbReference>
<dbReference type="InterPro" id="IPR006913">
    <property type="entry name" value="CENP-V/GFA"/>
</dbReference>
<dbReference type="EMBL" id="AMGV01000013">
    <property type="protein sequence ID" value="KEF53411.1"/>
    <property type="molecule type" value="Genomic_DNA"/>
</dbReference>
<feature type="signal peptide" evidence="4">
    <location>
        <begin position="1"/>
        <end position="21"/>
    </location>
</feature>
<organism evidence="6 7">
    <name type="scientific">Exophiala aquamarina CBS 119918</name>
    <dbReference type="NCBI Taxonomy" id="1182545"/>
    <lineage>
        <taxon>Eukaryota</taxon>
        <taxon>Fungi</taxon>
        <taxon>Dikarya</taxon>
        <taxon>Ascomycota</taxon>
        <taxon>Pezizomycotina</taxon>
        <taxon>Eurotiomycetes</taxon>
        <taxon>Chaetothyriomycetidae</taxon>
        <taxon>Chaetothyriales</taxon>
        <taxon>Herpotrichiellaceae</taxon>
        <taxon>Exophiala</taxon>
    </lineage>
</organism>
<evidence type="ECO:0000313" key="6">
    <source>
        <dbReference type="EMBL" id="KEF53411.1"/>
    </source>
</evidence>
<dbReference type="Pfam" id="PF04828">
    <property type="entry name" value="GFA"/>
    <property type="match status" value="1"/>
</dbReference>
<keyword evidence="3" id="KW-0862">Zinc</keyword>
<evidence type="ECO:0000259" key="5">
    <source>
        <dbReference type="Pfam" id="PF04828"/>
    </source>
</evidence>
<evidence type="ECO:0000256" key="3">
    <source>
        <dbReference type="ARBA" id="ARBA00022833"/>
    </source>
</evidence>
<dbReference type="SUPFAM" id="SSF51316">
    <property type="entry name" value="Mss4-like"/>
    <property type="match status" value="1"/>
</dbReference>
<comment type="caution">
    <text evidence="6">The sequence shown here is derived from an EMBL/GenBank/DDBJ whole genome shotgun (WGS) entry which is preliminary data.</text>
</comment>
<feature type="domain" description="CENP-V/GFA" evidence="5">
    <location>
        <begin position="2"/>
        <end position="73"/>
    </location>
</feature>
<feature type="chain" id="PRO_5001681166" description="CENP-V/GFA domain-containing protein" evidence="4">
    <location>
        <begin position="22"/>
        <end position="137"/>
    </location>
</feature>
<dbReference type="GeneID" id="25285290"/>
<dbReference type="HOGENOM" id="CLU_095045_1_0_1"/>
<dbReference type="InterPro" id="IPR011057">
    <property type="entry name" value="Mss4-like_sf"/>
</dbReference>
<dbReference type="Gene3D" id="3.90.1590.10">
    <property type="entry name" value="glutathione-dependent formaldehyde- activating enzyme (gfa)"/>
    <property type="match status" value="1"/>
</dbReference>
<dbReference type="OrthoDB" id="6329284at2759"/>
<dbReference type="STRING" id="1182545.A0A072P0P9"/>